<accession>A0ABN1W6S3</accession>
<comment type="caution">
    <text evidence="1">The sequence shown here is derived from an EMBL/GenBank/DDBJ whole genome shotgun (WGS) entry which is preliminary data.</text>
</comment>
<reference evidence="1 2" key="1">
    <citation type="journal article" date="2019" name="Int. J. Syst. Evol. Microbiol.">
        <title>The Global Catalogue of Microorganisms (GCM) 10K type strain sequencing project: providing services to taxonomists for standard genome sequencing and annotation.</title>
        <authorList>
            <consortium name="The Broad Institute Genomics Platform"/>
            <consortium name="The Broad Institute Genome Sequencing Center for Infectious Disease"/>
            <person name="Wu L."/>
            <person name="Ma J."/>
        </authorList>
    </citation>
    <scope>NUCLEOTIDE SEQUENCE [LARGE SCALE GENOMIC DNA]</scope>
    <source>
        <strain evidence="1 2">JCM 13004</strain>
    </source>
</reference>
<protein>
    <recommendedName>
        <fullName evidence="3">NIPSNAP protein</fullName>
    </recommendedName>
</protein>
<sequence length="139" mass="15481">MKQNTSTTGSTVKARREQAAYRRYVVRQLGPQQVGGIYRCGYWNDVYEVLAIRTESPWQISVRTLGETRIRTHCTAWDERRDRVLAEPGAAALTFWAEHTLAAPAASGALLEQRHVLDEAAHPATVAAFSELARTAQIS</sequence>
<evidence type="ECO:0000313" key="2">
    <source>
        <dbReference type="Proteomes" id="UP001500037"/>
    </source>
</evidence>
<gene>
    <name evidence="1" type="ORF">GCM10009665_25410</name>
</gene>
<keyword evidence="2" id="KW-1185">Reference proteome</keyword>
<evidence type="ECO:0008006" key="3">
    <source>
        <dbReference type="Google" id="ProtNLM"/>
    </source>
</evidence>
<dbReference type="Proteomes" id="UP001500037">
    <property type="component" value="Unassembled WGS sequence"/>
</dbReference>
<organism evidence="1 2">
    <name type="scientific">Kitasatospora nipponensis</name>
    <dbReference type="NCBI Taxonomy" id="258049"/>
    <lineage>
        <taxon>Bacteria</taxon>
        <taxon>Bacillati</taxon>
        <taxon>Actinomycetota</taxon>
        <taxon>Actinomycetes</taxon>
        <taxon>Kitasatosporales</taxon>
        <taxon>Streptomycetaceae</taxon>
        <taxon>Kitasatospora</taxon>
    </lineage>
</organism>
<dbReference type="EMBL" id="BAAALF010000034">
    <property type="protein sequence ID" value="GAA1234063.1"/>
    <property type="molecule type" value="Genomic_DNA"/>
</dbReference>
<dbReference type="RefSeq" id="WP_344441527.1">
    <property type="nucleotide sequence ID" value="NZ_BAAALF010000034.1"/>
</dbReference>
<proteinExistence type="predicted"/>
<name>A0ABN1W6S3_9ACTN</name>
<evidence type="ECO:0000313" key="1">
    <source>
        <dbReference type="EMBL" id="GAA1234063.1"/>
    </source>
</evidence>